<feature type="chain" id="PRO_5047381077" evidence="4">
    <location>
        <begin position="30"/>
        <end position="530"/>
    </location>
</feature>
<feature type="domain" description="Polypeptide-transport-associated ShlB-type" evidence="6">
    <location>
        <begin position="41"/>
        <end position="116"/>
    </location>
</feature>
<dbReference type="InterPro" id="IPR051544">
    <property type="entry name" value="TPS_OM_transporter"/>
</dbReference>
<evidence type="ECO:0000259" key="5">
    <source>
        <dbReference type="Pfam" id="PF03865"/>
    </source>
</evidence>
<keyword evidence="4" id="KW-0732">Signal</keyword>
<gene>
    <name evidence="7" type="ORF">ACFOEN_10930</name>
</gene>
<dbReference type="Proteomes" id="UP001595556">
    <property type="component" value="Unassembled WGS sequence"/>
</dbReference>
<evidence type="ECO:0000313" key="7">
    <source>
        <dbReference type="EMBL" id="MFC3148157.1"/>
    </source>
</evidence>
<keyword evidence="3" id="KW-0998">Cell outer membrane</keyword>
<dbReference type="InterPro" id="IPR005565">
    <property type="entry name" value="Hemolysn_activator_HlyB_C"/>
</dbReference>
<feature type="domain" description="Haemolysin activator HlyB C-terminal" evidence="5">
    <location>
        <begin position="185"/>
        <end position="490"/>
    </location>
</feature>
<comment type="caution">
    <text evidence="7">The sequence shown here is derived from an EMBL/GenBank/DDBJ whole genome shotgun (WGS) entry which is preliminary data.</text>
</comment>
<evidence type="ECO:0000259" key="6">
    <source>
        <dbReference type="Pfam" id="PF08479"/>
    </source>
</evidence>
<evidence type="ECO:0000256" key="4">
    <source>
        <dbReference type="SAM" id="SignalP"/>
    </source>
</evidence>
<organism evidence="7 8">
    <name type="scientific">Piscinibacterium candidicorallinum</name>
    <dbReference type="NCBI Taxonomy" id="1793872"/>
    <lineage>
        <taxon>Bacteria</taxon>
        <taxon>Pseudomonadati</taxon>
        <taxon>Pseudomonadota</taxon>
        <taxon>Betaproteobacteria</taxon>
        <taxon>Burkholderiales</taxon>
        <taxon>Piscinibacterium</taxon>
    </lineage>
</organism>
<dbReference type="Gene3D" id="2.40.160.50">
    <property type="entry name" value="membrane protein fhac: a member of the omp85/tpsb transporter family"/>
    <property type="match status" value="1"/>
</dbReference>
<name>A0ABV7H3F0_9BURK</name>
<proteinExistence type="predicted"/>
<dbReference type="RefSeq" id="WP_377303831.1">
    <property type="nucleotide sequence ID" value="NZ_CP180191.1"/>
</dbReference>
<sequence>MTIAITLRPRALAVALALAGLLGAGTHQAAHAQAAAPASITISEFKIEGSNPLGEARTQRLLQPFTGEVSGDAQVLERLQGAAKALEAALQEAGWGLHRVVLPVQTLQSTVRLQVVRFSVGQVMVQGNKHFAESNIRASLPALQPGQTPNLQNLAREISVANENPAKRVVVGFREGKAPDTVDANLRAEDVRPWSAVLAASNAGTEDSTRPRVTVALAHYNLLGGDESLVLSGSVAPERTDVRQFGLQARKPFYGLGGTAALYYTDSSASSGALGPGLDITGKGQSAGLSWTQSLPPLGEVKHNLTLALEDKLFEGTQLRGAGQLSPDVRSRPISLGYALKQNFSAGEIGATIDLAANLSGGASNTAAAYAANRLGAPRGWKAVRASVEGRHAVGAGFDLAGQLRLQYSADPLIAGEQFGFGGASLVRGLEERALTGDRGVAGSLELSRSVFVSGFKLLAFVDAAQVDRLNVQPGLSARESIATAGVGMRWTWGNWLATQIDYGWVIDGSQVPLIERNSGRLHAALQVRF</sequence>
<evidence type="ECO:0000256" key="1">
    <source>
        <dbReference type="ARBA" id="ARBA00022452"/>
    </source>
</evidence>
<keyword evidence="1" id="KW-0472">Membrane</keyword>
<dbReference type="Pfam" id="PF08479">
    <property type="entry name" value="POTRA_2"/>
    <property type="match status" value="1"/>
</dbReference>
<dbReference type="EMBL" id="JBHRTI010000004">
    <property type="protein sequence ID" value="MFC3148157.1"/>
    <property type="molecule type" value="Genomic_DNA"/>
</dbReference>
<keyword evidence="8" id="KW-1185">Reference proteome</keyword>
<dbReference type="PANTHER" id="PTHR34597">
    <property type="entry name" value="SLR1661 PROTEIN"/>
    <property type="match status" value="1"/>
</dbReference>
<keyword evidence="2" id="KW-0812">Transmembrane</keyword>
<dbReference type="InterPro" id="IPR013686">
    <property type="entry name" value="Polypept-transport_assoc_ShlB"/>
</dbReference>
<dbReference type="Gene3D" id="3.10.20.310">
    <property type="entry name" value="membrane protein fhac"/>
    <property type="match status" value="1"/>
</dbReference>
<reference evidence="8" key="1">
    <citation type="journal article" date="2019" name="Int. J. Syst. Evol. Microbiol.">
        <title>The Global Catalogue of Microorganisms (GCM) 10K type strain sequencing project: providing services to taxonomists for standard genome sequencing and annotation.</title>
        <authorList>
            <consortium name="The Broad Institute Genomics Platform"/>
            <consortium name="The Broad Institute Genome Sequencing Center for Infectious Disease"/>
            <person name="Wu L."/>
            <person name="Ma J."/>
        </authorList>
    </citation>
    <scope>NUCLEOTIDE SEQUENCE [LARGE SCALE GENOMIC DNA]</scope>
    <source>
        <strain evidence="8">KCTC 52168</strain>
    </source>
</reference>
<protein>
    <submittedName>
        <fullName evidence="7">ShlB/FhaC/HecB family hemolysin secretion/activation protein</fullName>
    </submittedName>
</protein>
<feature type="signal peptide" evidence="4">
    <location>
        <begin position="1"/>
        <end position="29"/>
    </location>
</feature>
<evidence type="ECO:0000313" key="8">
    <source>
        <dbReference type="Proteomes" id="UP001595556"/>
    </source>
</evidence>
<evidence type="ECO:0000256" key="3">
    <source>
        <dbReference type="ARBA" id="ARBA00023237"/>
    </source>
</evidence>
<accession>A0ABV7H3F0</accession>
<keyword evidence="1" id="KW-1134">Transmembrane beta strand</keyword>
<dbReference type="PANTHER" id="PTHR34597:SF6">
    <property type="entry name" value="BLR6126 PROTEIN"/>
    <property type="match status" value="1"/>
</dbReference>
<evidence type="ECO:0000256" key="2">
    <source>
        <dbReference type="ARBA" id="ARBA00022692"/>
    </source>
</evidence>
<dbReference type="Pfam" id="PF03865">
    <property type="entry name" value="ShlB"/>
    <property type="match status" value="1"/>
</dbReference>